<dbReference type="OrthoDB" id="270173at2759"/>
<proteinExistence type="inferred from homology"/>
<evidence type="ECO:0000256" key="4">
    <source>
        <dbReference type="SAM" id="MobiDB-lite"/>
    </source>
</evidence>
<keyword evidence="1 6" id="KW-0240">DNA-directed RNA polymerase</keyword>
<dbReference type="InterPro" id="IPR022842">
    <property type="entry name" value="RNAP_Rpo3/Rpb3/RPAC1"/>
</dbReference>
<sequence>MEGDSSDPHMPRGRILKTRDRFMKFELQGTTINFAQALSRIMTAEVPTIAVDYVVIEENTSNFSDSFLAGRLRDIPLTSRRTTSLCYSSDCPNCNGKGHCPLCSVKLRLNVKCKGKSLHVTSKDLSSSDPAVVPFDFQDTASRGTEILKLRRGQEVDLTAIARKGLGKDDSKWVPTKVVTYFALAKVRINEEMMETLTLEQKKEWVDSCHSPEFEIDPCTQKVVLSHPEEYVDDEEVIRKAEAMGKPGLVELYRRNDTFVFTVKTKGSLKASDLVMKAMDILKQRLRLANPVEDNDTPDQSAGSASHTQDFDEVD</sequence>
<organism evidence="6 7">
    <name type="scientific">Senna tora</name>
    <dbReference type="NCBI Taxonomy" id="362788"/>
    <lineage>
        <taxon>Eukaryota</taxon>
        <taxon>Viridiplantae</taxon>
        <taxon>Streptophyta</taxon>
        <taxon>Embryophyta</taxon>
        <taxon>Tracheophyta</taxon>
        <taxon>Spermatophyta</taxon>
        <taxon>Magnoliopsida</taxon>
        <taxon>eudicotyledons</taxon>
        <taxon>Gunneridae</taxon>
        <taxon>Pentapetalae</taxon>
        <taxon>rosids</taxon>
        <taxon>fabids</taxon>
        <taxon>Fabales</taxon>
        <taxon>Fabaceae</taxon>
        <taxon>Caesalpinioideae</taxon>
        <taxon>Cassia clade</taxon>
        <taxon>Senna</taxon>
    </lineage>
</organism>
<dbReference type="Proteomes" id="UP000634136">
    <property type="component" value="Unassembled WGS sequence"/>
</dbReference>
<dbReference type="HAMAP" id="MF_00320">
    <property type="entry name" value="RNApol_arch_Rpo3"/>
    <property type="match status" value="1"/>
</dbReference>
<dbReference type="AlphaFoldDB" id="A0A835CGK2"/>
<dbReference type="SMART" id="SM00662">
    <property type="entry name" value="RPOLD"/>
    <property type="match status" value="1"/>
</dbReference>
<dbReference type="GO" id="GO:0006366">
    <property type="term" value="P:transcription by RNA polymerase II"/>
    <property type="evidence" value="ECO:0007669"/>
    <property type="project" value="TreeGrafter"/>
</dbReference>
<dbReference type="Pfam" id="PF01193">
    <property type="entry name" value="RNA_pol_L"/>
    <property type="match status" value="1"/>
</dbReference>
<dbReference type="InterPro" id="IPR036643">
    <property type="entry name" value="RNApol_insert_sf"/>
</dbReference>
<evidence type="ECO:0000313" key="6">
    <source>
        <dbReference type="EMBL" id="KAF7840796.1"/>
    </source>
</evidence>
<dbReference type="InterPro" id="IPR011263">
    <property type="entry name" value="DNA-dir_RNA_pol_RpoA/D/Rpb3"/>
</dbReference>
<dbReference type="InterPro" id="IPR036603">
    <property type="entry name" value="RBP11-like"/>
</dbReference>
<dbReference type="SUPFAM" id="SSF56553">
    <property type="entry name" value="Insert subdomain of RNA polymerase alpha subunit"/>
    <property type="match status" value="1"/>
</dbReference>
<dbReference type="SUPFAM" id="SSF55257">
    <property type="entry name" value="RBP11-like subunits of RNA polymerase"/>
    <property type="match status" value="1"/>
</dbReference>
<comment type="similarity">
    <text evidence="3">Belongs to the archaeal Rpo3/eukaryotic RPB3 RNA polymerase subunit family.</text>
</comment>
<dbReference type="GO" id="GO:0005665">
    <property type="term" value="C:RNA polymerase II, core complex"/>
    <property type="evidence" value="ECO:0007669"/>
    <property type="project" value="TreeGrafter"/>
</dbReference>
<dbReference type="EMBL" id="JAAIUW010000002">
    <property type="protein sequence ID" value="KAF7840796.1"/>
    <property type="molecule type" value="Genomic_DNA"/>
</dbReference>
<gene>
    <name evidence="6" type="ORF">G2W53_003094</name>
</gene>
<reference evidence="6" key="1">
    <citation type="submission" date="2020-09" db="EMBL/GenBank/DDBJ databases">
        <title>Genome-Enabled Discovery of Anthraquinone Biosynthesis in Senna tora.</title>
        <authorList>
            <person name="Kang S.-H."/>
            <person name="Pandey R.P."/>
            <person name="Lee C.-M."/>
            <person name="Sim J.-S."/>
            <person name="Jeong J.-T."/>
            <person name="Choi B.-S."/>
            <person name="Jung M."/>
            <person name="Ginzburg D."/>
            <person name="Zhao K."/>
            <person name="Won S.Y."/>
            <person name="Oh T.-J."/>
            <person name="Yu Y."/>
            <person name="Kim N.-H."/>
            <person name="Lee O.R."/>
            <person name="Lee T.-H."/>
            <person name="Bashyal P."/>
            <person name="Kim T.-S."/>
            <person name="Lee W.-H."/>
            <person name="Kawkins C."/>
            <person name="Kim C.-K."/>
            <person name="Kim J.S."/>
            <person name="Ahn B.O."/>
            <person name="Rhee S.Y."/>
            <person name="Sohng J.K."/>
        </authorList>
    </citation>
    <scope>NUCLEOTIDE SEQUENCE</scope>
    <source>
        <tissue evidence="6">Leaf</tissue>
    </source>
</reference>
<protein>
    <submittedName>
        <fullName evidence="6">DNA-directed RNA polymerases II, IV and V subunit 3-like</fullName>
    </submittedName>
</protein>
<name>A0A835CGK2_9FABA</name>
<dbReference type="GO" id="GO:0003899">
    <property type="term" value="F:DNA-directed RNA polymerase activity"/>
    <property type="evidence" value="ECO:0007669"/>
    <property type="project" value="InterPro"/>
</dbReference>
<keyword evidence="2" id="KW-0804">Transcription</keyword>
<keyword evidence="7" id="KW-1185">Reference proteome</keyword>
<accession>A0A835CGK2</accession>
<evidence type="ECO:0000256" key="3">
    <source>
        <dbReference type="ARBA" id="ARBA00025804"/>
    </source>
</evidence>
<feature type="compositionally biased region" description="Polar residues" evidence="4">
    <location>
        <begin position="298"/>
        <end position="308"/>
    </location>
</feature>
<feature type="region of interest" description="Disordered" evidence="4">
    <location>
        <begin position="289"/>
        <end position="315"/>
    </location>
</feature>
<dbReference type="PANTHER" id="PTHR11800:SF2">
    <property type="entry name" value="DNA-DIRECTED RNA POLYMERASE II SUBUNIT RPB3"/>
    <property type="match status" value="1"/>
</dbReference>
<dbReference type="Gene3D" id="3.30.70.3110">
    <property type="match status" value="1"/>
</dbReference>
<comment type="caution">
    <text evidence="6">The sequence shown here is derived from an EMBL/GenBank/DDBJ whole genome shotgun (WGS) entry which is preliminary data.</text>
</comment>
<evidence type="ECO:0000256" key="2">
    <source>
        <dbReference type="ARBA" id="ARBA00023163"/>
    </source>
</evidence>
<dbReference type="GO" id="GO:0046983">
    <property type="term" value="F:protein dimerization activity"/>
    <property type="evidence" value="ECO:0007669"/>
    <property type="project" value="InterPro"/>
</dbReference>
<feature type="domain" description="DNA-directed RNA polymerase RpoA/D/Rpb3-type" evidence="5">
    <location>
        <begin position="22"/>
        <end position="292"/>
    </location>
</feature>
<evidence type="ECO:0000313" key="7">
    <source>
        <dbReference type="Proteomes" id="UP000634136"/>
    </source>
</evidence>
<dbReference type="InterPro" id="IPR011262">
    <property type="entry name" value="DNA-dir_RNA_pol_insert"/>
</dbReference>
<evidence type="ECO:0000256" key="1">
    <source>
        <dbReference type="ARBA" id="ARBA00022478"/>
    </source>
</evidence>
<dbReference type="PANTHER" id="PTHR11800">
    <property type="entry name" value="DNA-DIRECTED RNA POLYMERASE"/>
    <property type="match status" value="1"/>
</dbReference>
<dbReference type="Gene3D" id="2.170.120.12">
    <property type="entry name" value="DNA-directed RNA polymerase, insert domain"/>
    <property type="match status" value="1"/>
</dbReference>
<dbReference type="NCBIfam" id="NF001988">
    <property type="entry name" value="PRK00783.1"/>
    <property type="match status" value="1"/>
</dbReference>
<evidence type="ECO:0000259" key="5">
    <source>
        <dbReference type="SMART" id="SM00662"/>
    </source>
</evidence>
<dbReference type="InterPro" id="IPR050518">
    <property type="entry name" value="Rpo3/RPB3_RNA_Pol_subunit"/>
</dbReference>
<dbReference type="Pfam" id="PF01000">
    <property type="entry name" value="RNA_pol_A_bac"/>
    <property type="match status" value="1"/>
</dbReference>
<dbReference type="Gene3D" id="3.30.1360.10">
    <property type="entry name" value="RNA polymerase, RBP11-like subunit"/>
    <property type="match status" value="1"/>
</dbReference>